<proteinExistence type="predicted"/>
<evidence type="ECO:0000313" key="2">
    <source>
        <dbReference type="EMBL" id="MDO6966190.1"/>
    </source>
</evidence>
<protein>
    <submittedName>
        <fullName evidence="2">Uncharacterized protein</fullName>
    </submittedName>
</protein>
<sequence>MRFLLRLMSLLFLAAAVMVGVIDSIQSVAGENLQLTTLSSTLFAINPGILPSLQHYTEQNLPNGSWAFLTNWLFLQPGVIVFLLVSLLLWILAYKREPVAGRFAA</sequence>
<keyword evidence="1" id="KW-0472">Membrane</keyword>
<name>A0ABT8YSL2_9HYPH</name>
<dbReference type="EMBL" id="JAUOZU010000016">
    <property type="protein sequence ID" value="MDO6966190.1"/>
    <property type="molecule type" value="Genomic_DNA"/>
</dbReference>
<accession>A0ABT8YSL2</accession>
<keyword evidence="1" id="KW-0812">Transmembrane</keyword>
<comment type="caution">
    <text evidence="2">The sequence shown here is derived from an EMBL/GenBank/DDBJ whole genome shotgun (WGS) entry which is preliminary data.</text>
</comment>
<organism evidence="2 3">
    <name type="scientific">Rhizobium alvei</name>
    <dbReference type="NCBI Taxonomy" id="1132659"/>
    <lineage>
        <taxon>Bacteria</taxon>
        <taxon>Pseudomonadati</taxon>
        <taxon>Pseudomonadota</taxon>
        <taxon>Alphaproteobacteria</taxon>
        <taxon>Hyphomicrobiales</taxon>
        <taxon>Rhizobiaceae</taxon>
        <taxon>Rhizobium/Agrobacterium group</taxon>
        <taxon>Rhizobium</taxon>
    </lineage>
</organism>
<keyword evidence="1" id="KW-1133">Transmembrane helix</keyword>
<gene>
    <name evidence="2" type="ORF">Q4481_19740</name>
</gene>
<keyword evidence="3" id="KW-1185">Reference proteome</keyword>
<dbReference type="RefSeq" id="WP_304378115.1">
    <property type="nucleotide sequence ID" value="NZ_JAUOZU010000016.1"/>
</dbReference>
<dbReference type="Proteomes" id="UP001174932">
    <property type="component" value="Unassembled WGS sequence"/>
</dbReference>
<evidence type="ECO:0000256" key="1">
    <source>
        <dbReference type="SAM" id="Phobius"/>
    </source>
</evidence>
<feature type="transmembrane region" description="Helical" evidence="1">
    <location>
        <begin position="72"/>
        <end position="93"/>
    </location>
</feature>
<evidence type="ECO:0000313" key="3">
    <source>
        <dbReference type="Proteomes" id="UP001174932"/>
    </source>
</evidence>
<reference evidence="2" key="2">
    <citation type="submission" date="2023-07" db="EMBL/GenBank/DDBJ databases">
        <authorList>
            <person name="Shen H."/>
        </authorList>
    </citation>
    <scope>NUCLEOTIDE SEQUENCE</scope>
    <source>
        <strain evidence="2">TNR-22</strain>
    </source>
</reference>
<reference evidence="2" key="1">
    <citation type="journal article" date="2015" name="Int. J. Syst. Evol. Microbiol.">
        <title>Rhizobium alvei sp. nov., isolated from a freshwater river.</title>
        <authorList>
            <person name="Sheu S.Y."/>
            <person name="Huang H.W."/>
            <person name="Young C.C."/>
            <person name="Chen W.M."/>
        </authorList>
    </citation>
    <scope>NUCLEOTIDE SEQUENCE</scope>
    <source>
        <strain evidence="2">TNR-22</strain>
    </source>
</reference>